<dbReference type="EMBL" id="WBMO01000001">
    <property type="protein sequence ID" value="MDV2476740.1"/>
    <property type="molecule type" value="Genomic_DNA"/>
</dbReference>
<dbReference type="SMART" id="SM00346">
    <property type="entry name" value="HTH_ICLR"/>
    <property type="match status" value="1"/>
</dbReference>
<dbReference type="SUPFAM" id="SSF55781">
    <property type="entry name" value="GAF domain-like"/>
    <property type="match status" value="1"/>
</dbReference>
<dbReference type="InterPro" id="IPR029016">
    <property type="entry name" value="GAF-like_dom_sf"/>
</dbReference>
<dbReference type="InterPro" id="IPR000253">
    <property type="entry name" value="FHA_dom"/>
</dbReference>
<feature type="domain" description="IclR-ED" evidence="6">
    <location>
        <begin position="70"/>
        <end position="248"/>
    </location>
</feature>
<evidence type="ECO:0000313" key="7">
    <source>
        <dbReference type="EMBL" id="MDV2476740.1"/>
    </source>
</evidence>
<proteinExistence type="predicted"/>
<sequence>MANSPSGDSILDRVVRILESFDDTQPALTVSSLSRRSGIPQATMYRLVGEMVQHGILAREPDGRVRLGLRLWELVARSSPAKDLREAALPFLQDVQSVVHQHTQLSVLRDGEVLVLERLSSSGSVINQASVAGRLSAHDTSMGMVMLAFSPAEVQEEYQRLHTDVDIRFSAAAGDFRRALAEIRRRGFASYDGVLDDGTTGISVPVVDRAGHAVAALGVVVPTGVAQRQAIIAVLMAAARGIARAAGEEPPGRTASDFLVQ</sequence>
<dbReference type="Gene3D" id="1.10.10.10">
    <property type="entry name" value="Winged helix-like DNA-binding domain superfamily/Winged helix DNA-binding domain"/>
    <property type="match status" value="1"/>
</dbReference>
<keyword evidence="2" id="KW-0238">DNA-binding</keyword>
<protein>
    <submittedName>
        <fullName evidence="7">IclR family transcriptional regulator</fullName>
    </submittedName>
</protein>
<dbReference type="Pfam" id="PF09339">
    <property type="entry name" value="HTH_IclR"/>
    <property type="match status" value="1"/>
</dbReference>
<dbReference type="RefSeq" id="WP_371304334.1">
    <property type="nucleotide sequence ID" value="NZ_JAWKJJ010000001.1"/>
</dbReference>
<dbReference type="Gene3D" id="3.30.450.40">
    <property type="match status" value="1"/>
</dbReference>
<dbReference type="PANTHER" id="PTHR30136:SF24">
    <property type="entry name" value="HTH-TYPE TRANSCRIPTIONAL REPRESSOR ALLR"/>
    <property type="match status" value="1"/>
</dbReference>
<keyword evidence="3" id="KW-0804">Transcription</keyword>
<evidence type="ECO:0000256" key="2">
    <source>
        <dbReference type="ARBA" id="ARBA00023125"/>
    </source>
</evidence>
<accession>A0ABU3WRY4</accession>
<keyword evidence="1" id="KW-0805">Transcription regulation</keyword>
<dbReference type="InterPro" id="IPR036390">
    <property type="entry name" value="WH_DNA-bd_sf"/>
</dbReference>
<organism evidence="7 8">
    <name type="scientific">Rhodococcus zopfii</name>
    <dbReference type="NCBI Taxonomy" id="43772"/>
    <lineage>
        <taxon>Bacteria</taxon>
        <taxon>Bacillati</taxon>
        <taxon>Actinomycetota</taxon>
        <taxon>Actinomycetes</taxon>
        <taxon>Mycobacteriales</taxon>
        <taxon>Nocardiaceae</taxon>
        <taxon>Rhodococcus</taxon>
    </lineage>
</organism>
<dbReference type="PROSITE" id="PS50006">
    <property type="entry name" value="FHA_DOMAIN"/>
    <property type="match status" value="1"/>
</dbReference>
<dbReference type="InterPro" id="IPR050707">
    <property type="entry name" value="HTH_MetabolicPath_Reg"/>
</dbReference>
<dbReference type="InterPro" id="IPR036388">
    <property type="entry name" value="WH-like_DNA-bd_sf"/>
</dbReference>
<evidence type="ECO:0000256" key="1">
    <source>
        <dbReference type="ARBA" id="ARBA00023015"/>
    </source>
</evidence>
<dbReference type="SUPFAM" id="SSF46785">
    <property type="entry name" value="Winged helix' DNA-binding domain"/>
    <property type="match status" value="1"/>
</dbReference>
<name>A0ABU3WRY4_9NOCA</name>
<feature type="domain" description="HTH iclR-type" evidence="5">
    <location>
        <begin position="8"/>
        <end position="69"/>
    </location>
</feature>
<evidence type="ECO:0000259" key="4">
    <source>
        <dbReference type="PROSITE" id="PS50006"/>
    </source>
</evidence>
<evidence type="ECO:0000259" key="6">
    <source>
        <dbReference type="PROSITE" id="PS51078"/>
    </source>
</evidence>
<gene>
    <name evidence="7" type="ORF">F8M49_18020</name>
</gene>
<dbReference type="Proteomes" id="UP001275440">
    <property type="component" value="Unassembled WGS sequence"/>
</dbReference>
<dbReference type="PROSITE" id="PS51078">
    <property type="entry name" value="ICLR_ED"/>
    <property type="match status" value="1"/>
</dbReference>
<evidence type="ECO:0000259" key="5">
    <source>
        <dbReference type="PROSITE" id="PS51077"/>
    </source>
</evidence>
<reference evidence="7 8" key="1">
    <citation type="submission" date="2019-10" db="EMBL/GenBank/DDBJ databases">
        <title>Draft Genome Assembly of Rhodococcus zopfii DSM44189.</title>
        <authorList>
            <person name="Sutton J.M."/>
            <person name="Akob D.M."/>
            <person name="Bushman T.J."/>
        </authorList>
    </citation>
    <scope>NUCLEOTIDE SEQUENCE [LARGE SCALE GENOMIC DNA]</scope>
    <source>
        <strain evidence="7 8">DSM 44189</strain>
    </source>
</reference>
<feature type="domain" description="FHA" evidence="4">
    <location>
        <begin position="73"/>
        <end position="131"/>
    </location>
</feature>
<evidence type="ECO:0000256" key="3">
    <source>
        <dbReference type="ARBA" id="ARBA00023163"/>
    </source>
</evidence>
<comment type="caution">
    <text evidence="7">The sequence shown here is derived from an EMBL/GenBank/DDBJ whole genome shotgun (WGS) entry which is preliminary data.</text>
</comment>
<dbReference type="Pfam" id="PF01614">
    <property type="entry name" value="IclR_C"/>
    <property type="match status" value="1"/>
</dbReference>
<keyword evidence="8" id="KW-1185">Reference proteome</keyword>
<dbReference type="PANTHER" id="PTHR30136">
    <property type="entry name" value="HELIX-TURN-HELIX TRANSCRIPTIONAL REGULATOR, ICLR FAMILY"/>
    <property type="match status" value="1"/>
</dbReference>
<dbReference type="InterPro" id="IPR005471">
    <property type="entry name" value="Tscrpt_reg_IclR_N"/>
</dbReference>
<dbReference type="PROSITE" id="PS51077">
    <property type="entry name" value="HTH_ICLR"/>
    <property type="match status" value="1"/>
</dbReference>
<evidence type="ECO:0000313" key="8">
    <source>
        <dbReference type="Proteomes" id="UP001275440"/>
    </source>
</evidence>
<dbReference type="InterPro" id="IPR014757">
    <property type="entry name" value="Tscrpt_reg_IclR_C"/>
</dbReference>